<dbReference type="InterPro" id="IPR003439">
    <property type="entry name" value="ABC_transporter-like_ATP-bd"/>
</dbReference>
<evidence type="ECO:0000256" key="2">
    <source>
        <dbReference type="ARBA" id="ARBA00005417"/>
    </source>
</evidence>
<dbReference type="SMART" id="SM00382">
    <property type="entry name" value="AAA"/>
    <property type="match status" value="2"/>
</dbReference>
<dbReference type="OrthoDB" id="9784450at2"/>
<dbReference type="GO" id="GO:0005886">
    <property type="term" value="C:plasma membrane"/>
    <property type="evidence" value="ECO:0007669"/>
    <property type="project" value="UniProtKB-SubCell"/>
</dbReference>
<evidence type="ECO:0000259" key="10">
    <source>
        <dbReference type="PROSITE" id="PS50893"/>
    </source>
</evidence>
<dbReference type="Proteomes" id="UP000191418">
    <property type="component" value="Unassembled WGS sequence"/>
</dbReference>
<reference evidence="11 12" key="1">
    <citation type="submission" date="2017-01" db="EMBL/GenBank/DDBJ databases">
        <title>Genome Sequencing of a Marine Spirillum, Oceanospirillum multiglobuliferum ATCC 33336, from Japan.</title>
        <authorList>
            <person name="Carney J.G."/>
            <person name="Trachtenberg A.M."/>
            <person name="Rheaume B.A."/>
            <person name="Linnane J.D."/>
            <person name="Pitts N.L."/>
            <person name="Mykles D.L."/>
            <person name="Maclea K.S."/>
        </authorList>
    </citation>
    <scope>NUCLEOTIDE SEQUENCE [LARGE SCALE GENOMIC DNA]</scope>
    <source>
        <strain evidence="11 12">ATCC 33336</strain>
    </source>
</reference>
<evidence type="ECO:0000256" key="5">
    <source>
        <dbReference type="ARBA" id="ARBA00022741"/>
    </source>
</evidence>
<name>A0A1T4SCL6_9GAMM</name>
<dbReference type="InterPro" id="IPR003593">
    <property type="entry name" value="AAA+_ATPase"/>
</dbReference>
<protein>
    <recommendedName>
        <fullName evidence="8">ABC-type dipeptide transporter</fullName>
        <ecNumber evidence="8">7.4.2.9</ecNumber>
    </recommendedName>
</protein>
<dbReference type="AlphaFoldDB" id="A0A1T4SCL6"/>
<dbReference type="RefSeq" id="WP_078746452.1">
    <property type="nucleotide sequence ID" value="NZ_FUXG01000028.1"/>
</dbReference>
<evidence type="ECO:0000313" key="11">
    <source>
        <dbReference type="EMBL" id="OPX55049.1"/>
    </source>
</evidence>
<dbReference type="Gene3D" id="3.40.50.300">
    <property type="entry name" value="P-loop containing nucleotide triphosphate hydrolases"/>
    <property type="match status" value="2"/>
</dbReference>
<keyword evidence="12" id="KW-1185">Reference proteome</keyword>
<evidence type="ECO:0000313" key="12">
    <source>
        <dbReference type="Proteomes" id="UP000191418"/>
    </source>
</evidence>
<keyword evidence="5" id="KW-0547">Nucleotide-binding</keyword>
<evidence type="ECO:0000256" key="8">
    <source>
        <dbReference type="ARBA" id="ARBA00038852"/>
    </source>
</evidence>
<dbReference type="InterPro" id="IPR050388">
    <property type="entry name" value="ABC_Ni/Peptide_Import"/>
</dbReference>
<dbReference type="FunFam" id="3.40.50.300:FF:000016">
    <property type="entry name" value="Oligopeptide ABC transporter ATP-binding component"/>
    <property type="match status" value="1"/>
</dbReference>
<keyword evidence="3" id="KW-0813">Transport</keyword>
<dbReference type="PANTHER" id="PTHR43297:SF2">
    <property type="entry name" value="DIPEPTIDE TRANSPORT ATP-BINDING PROTEIN DPPD"/>
    <property type="match status" value="1"/>
</dbReference>
<evidence type="ECO:0000256" key="3">
    <source>
        <dbReference type="ARBA" id="ARBA00022448"/>
    </source>
</evidence>
<dbReference type="GO" id="GO:0005524">
    <property type="term" value="F:ATP binding"/>
    <property type="evidence" value="ECO:0007669"/>
    <property type="project" value="UniProtKB-KW"/>
</dbReference>
<dbReference type="EC" id="7.4.2.9" evidence="8"/>
<dbReference type="Pfam" id="PF00005">
    <property type="entry name" value="ABC_tran"/>
    <property type="match status" value="2"/>
</dbReference>
<dbReference type="GO" id="GO:0055085">
    <property type="term" value="P:transmembrane transport"/>
    <property type="evidence" value="ECO:0007669"/>
    <property type="project" value="UniProtKB-ARBA"/>
</dbReference>
<dbReference type="EMBL" id="MTSM01000014">
    <property type="protein sequence ID" value="OPX55049.1"/>
    <property type="molecule type" value="Genomic_DNA"/>
</dbReference>
<feature type="domain" description="ABC transporter" evidence="10">
    <location>
        <begin position="276"/>
        <end position="501"/>
    </location>
</feature>
<feature type="domain" description="ABC transporter" evidence="10">
    <location>
        <begin position="8"/>
        <end position="255"/>
    </location>
</feature>
<sequence length="501" mass="55193">MNSTPPLLQVSDLTIGFGANTPVVNHVSFELHQGQTLALVGESGSGKTLTGLAIPHLLPSGAAIQSGSIRFKDQELIGLSPKAYQALRGQQISVIFQEPMTALNPLQSIGKQIAEIIELHRPLSKKAVAQEVITRLTEVGIDNAEQRLQDLPHQLSGGQRQRVMIAMAIANQPDLLIADEPTTALDAQIQGQILELISQLQQKYQLAVLLITHDLNIVRQYADQVCVMKQGHLVETACTEDLFAHPKDSYTQALIHSAPEGEPVPLPENSQPLLQVQNLDVWYPIKRGFFKRTQGYLKAITNMNFQLKAGECIGLLGASGSGKTSLGMAILKLIQSKGSIIFDGQDLNQLSSENLRQQRKHLQVVLQDPFGSLSPRMTVGDIIVEGLRVHEPQLSEQDIEAQLNQVMQEVELSVDSRFRYPHEFSGGQRQRISIARALILKPKLIILDEPTSALDKTIQKQVVALLKNLQLKHAISYLLITHDPSIAQAMCHQVIDLNQQP</sequence>
<dbReference type="CDD" id="cd03257">
    <property type="entry name" value="ABC_NikE_OppD_transporters"/>
    <property type="match status" value="2"/>
</dbReference>
<dbReference type="PROSITE" id="PS00211">
    <property type="entry name" value="ABC_TRANSPORTER_1"/>
    <property type="match status" value="2"/>
</dbReference>
<comment type="caution">
    <text evidence="11">The sequence shown here is derived from an EMBL/GenBank/DDBJ whole genome shotgun (WGS) entry which is preliminary data.</text>
</comment>
<comment type="similarity">
    <text evidence="2">Belongs to the ABC transporter superfamily.</text>
</comment>
<evidence type="ECO:0000256" key="1">
    <source>
        <dbReference type="ARBA" id="ARBA00004417"/>
    </source>
</evidence>
<keyword evidence="6 11" id="KW-0067">ATP-binding</keyword>
<evidence type="ECO:0000256" key="9">
    <source>
        <dbReference type="ARBA" id="ARBA00047356"/>
    </source>
</evidence>
<evidence type="ECO:0000256" key="4">
    <source>
        <dbReference type="ARBA" id="ARBA00022475"/>
    </source>
</evidence>
<proteinExistence type="inferred from homology"/>
<dbReference type="SUPFAM" id="SSF52540">
    <property type="entry name" value="P-loop containing nucleoside triphosphate hydrolases"/>
    <property type="match status" value="2"/>
</dbReference>
<dbReference type="InterPro" id="IPR017871">
    <property type="entry name" value="ABC_transporter-like_CS"/>
</dbReference>
<gene>
    <name evidence="11" type="ORF">BTE48_11265</name>
</gene>
<organism evidence="11 12">
    <name type="scientific">Oceanospirillum multiglobuliferum</name>
    <dbReference type="NCBI Taxonomy" id="64969"/>
    <lineage>
        <taxon>Bacteria</taxon>
        <taxon>Pseudomonadati</taxon>
        <taxon>Pseudomonadota</taxon>
        <taxon>Gammaproteobacteria</taxon>
        <taxon>Oceanospirillales</taxon>
        <taxon>Oceanospirillaceae</taxon>
        <taxon>Oceanospirillum</taxon>
    </lineage>
</organism>
<evidence type="ECO:0000256" key="6">
    <source>
        <dbReference type="ARBA" id="ARBA00022840"/>
    </source>
</evidence>
<dbReference type="InterPro" id="IPR027417">
    <property type="entry name" value="P-loop_NTPase"/>
</dbReference>
<comment type="catalytic activity">
    <reaction evidence="9">
        <text>a dipeptide(out) + ATP + H2O = a dipeptide(in) + ADP + phosphate + H(+)</text>
        <dbReference type="Rhea" id="RHEA:23120"/>
        <dbReference type="ChEBI" id="CHEBI:15377"/>
        <dbReference type="ChEBI" id="CHEBI:15378"/>
        <dbReference type="ChEBI" id="CHEBI:30616"/>
        <dbReference type="ChEBI" id="CHEBI:43474"/>
        <dbReference type="ChEBI" id="CHEBI:90799"/>
        <dbReference type="ChEBI" id="CHEBI:456216"/>
        <dbReference type="EC" id="7.4.2.9"/>
    </reaction>
</comment>
<dbReference type="PANTHER" id="PTHR43297">
    <property type="entry name" value="OLIGOPEPTIDE TRANSPORT ATP-BINDING PROTEIN APPD"/>
    <property type="match status" value="1"/>
</dbReference>
<comment type="subcellular location">
    <subcellularLocation>
        <location evidence="1">Cell inner membrane</location>
        <topology evidence="1">Peripheral membrane protein</topology>
    </subcellularLocation>
</comment>
<dbReference type="GO" id="GO:0016887">
    <property type="term" value="F:ATP hydrolysis activity"/>
    <property type="evidence" value="ECO:0007669"/>
    <property type="project" value="InterPro"/>
</dbReference>
<keyword evidence="7" id="KW-0472">Membrane</keyword>
<dbReference type="STRING" id="64969.SAMN02745127_02937"/>
<keyword evidence="4" id="KW-1003">Cell membrane</keyword>
<accession>A0A1T4SCL6</accession>
<evidence type="ECO:0000256" key="7">
    <source>
        <dbReference type="ARBA" id="ARBA00023136"/>
    </source>
</evidence>
<dbReference type="PROSITE" id="PS50893">
    <property type="entry name" value="ABC_TRANSPORTER_2"/>
    <property type="match status" value="2"/>
</dbReference>